<dbReference type="SUPFAM" id="SSF111369">
    <property type="entry name" value="HlyD-like secretion proteins"/>
    <property type="match status" value="2"/>
</dbReference>
<dbReference type="RefSeq" id="WP_124976282.1">
    <property type="nucleotide sequence ID" value="NZ_BDQK01000002.1"/>
</dbReference>
<dbReference type="PANTHER" id="PTHR30469">
    <property type="entry name" value="MULTIDRUG RESISTANCE PROTEIN MDTA"/>
    <property type="match status" value="1"/>
</dbReference>
<sequence length="578" mass="64246">MNGINGKENNVKQDELVQTSNNGNSAALKASGNNDPFSQNALAPITSEQAVVLRQSPSWSRAIVWTIIGVTTASVLWAALASIEQVVAAKGQLKPQAAVKDIQPPINGVVDKVLIKDGDHVKEGQILLTLDSEATAAELRSLKTVKQSLKQENEFYKTLMSQSLDTHQVEREIIKLKLPQEVASLTRNRTGLVAENQLYQIQLGENVPGINLNIGQVQRLRASQGESSSRAMAAQLETEQLQKQLKQAQLQLADAQKQLIDDQKVLAEIKSRNEKALQEAKSALVIEEGILQDIEPLQEEGGVARLQVERQKQSISERKQKLTEQISNGTIEYDKQRQQIQQRLGDIGRFTQEERRLELAIEQGDARLTNTVDLTEKDIRDKISVNQQKIAEIDSQLTKIIVENDKRIAEIGSQMSRATVTLKYQAIKAPVTGTVFDLKATPGYVPPPNQTEPLLKIVPDDNLIAEVDITNEDIGFVSTGQKADVRIDSFPFSEFGDIKGKVLSIGSDALEPNEIQRFYRFPAKIKLDQQFLKVEGREIPLQSGMSVSVNIKVRENRTVLSLFTELFTNKVESLKKVR</sequence>
<feature type="domain" description="AprE-like beta-barrel" evidence="3">
    <location>
        <begin position="463"/>
        <end position="553"/>
    </location>
</feature>
<proteinExistence type="predicted"/>
<dbReference type="PRINTS" id="PR01490">
    <property type="entry name" value="RTXTOXIND"/>
</dbReference>
<feature type="coiled-coil region" evidence="1">
    <location>
        <begin position="305"/>
        <end position="339"/>
    </location>
</feature>
<feature type="coiled-coil region" evidence="1">
    <location>
        <begin position="231"/>
        <end position="265"/>
    </location>
</feature>
<dbReference type="Proteomes" id="UP000287247">
    <property type="component" value="Unassembled WGS sequence"/>
</dbReference>
<keyword evidence="5" id="KW-1185">Reference proteome</keyword>
<accession>A0A401IDS9</accession>
<dbReference type="OrthoDB" id="553569at2"/>
<dbReference type="GO" id="GO:0015562">
    <property type="term" value="F:efflux transmembrane transporter activity"/>
    <property type="evidence" value="ECO:0007669"/>
    <property type="project" value="TreeGrafter"/>
</dbReference>
<dbReference type="Pfam" id="PF25973">
    <property type="entry name" value="BSH_CzcB"/>
    <property type="match status" value="1"/>
</dbReference>
<dbReference type="InterPro" id="IPR058647">
    <property type="entry name" value="BSH_CzcB-like"/>
</dbReference>
<evidence type="ECO:0000259" key="2">
    <source>
        <dbReference type="Pfam" id="PF25973"/>
    </source>
</evidence>
<dbReference type="PANTHER" id="PTHR30469:SF15">
    <property type="entry name" value="HLYD FAMILY OF SECRETION PROTEINS"/>
    <property type="match status" value="1"/>
</dbReference>
<organism evidence="4 5">
    <name type="scientific">Aphanothece sacrum FPU1</name>
    <dbReference type="NCBI Taxonomy" id="1920663"/>
    <lineage>
        <taxon>Bacteria</taxon>
        <taxon>Bacillati</taxon>
        <taxon>Cyanobacteriota</taxon>
        <taxon>Cyanophyceae</taxon>
        <taxon>Oscillatoriophycideae</taxon>
        <taxon>Chroococcales</taxon>
        <taxon>Aphanothecaceae</taxon>
        <taxon>Aphanothece</taxon>
    </lineage>
</organism>
<evidence type="ECO:0000256" key="1">
    <source>
        <dbReference type="SAM" id="Coils"/>
    </source>
</evidence>
<dbReference type="AlphaFoldDB" id="A0A401IDS9"/>
<comment type="caution">
    <text evidence="4">The sequence shown here is derived from an EMBL/GenBank/DDBJ whole genome shotgun (WGS) entry which is preliminary data.</text>
</comment>
<dbReference type="GO" id="GO:1990281">
    <property type="term" value="C:efflux pump complex"/>
    <property type="evidence" value="ECO:0007669"/>
    <property type="project" value="TreeGrafter"/>
</dbReference>
<dbReference type="Pfam" id="PF26002">
    <property type="entry name" value="Beta-barrel_AprE"/>
    <property type="match status" value="1"/>
</dbReference>
<name>A0A401IDS9_APHSA</name>
<feature type="domain" description="CzcB-like barrel-sandwich hybrid" evidence="2">
    <location>
        <begin position="100"/>
        <end position="443"/>
    </location>
</feature>
<evidence type="ECO:0000259" key="3">
    <source>
        <dbReference type="Pfam" id="PF26002"/>
    </source>
</evidence>
<evidence type="ECO:0000313" key="4">
    <source>
        <dbReference type="EMBL" id="GBF79453.1"/>
    </source>
</evidence>
<dbReference type="Gene3D" id="2.40.50.100">
    <property type="match status" value="1"/>
</dbReference>
<dbReference type="EMBL" id="BDQK01000002">
    <property type="protein sequence ID" value="GBF79453.1"/>
    <property type="molecule type" value="Genomic_DNA"/>
</dbReference>
<dbReference type="InterPro" id="IPR058982">
    <property type="entry name" value="Beta-barrel_AprE"/>
</dbReference>
<reference evidence="5" key="1">
    <citation type="submission" date="2017-05" db="EMBL/GenBank/DDBJ databases">
        <title>Physiological properties and genetic analysis related to exopolysaccharide production of fresh-water unicellular cyanobacterium Aphanothece sacrum, Suizenji Nori, that has been cultured as a food source in Japan.</title>
        <authorList>
            <person name="Kanesaki Y."/>
            <person name="Yoshikawa S."/>
            <person name="Ohki K."/>
        </authorList>
    </citation>
    <scope>NUCLEOTIDE SEQUENCE [LARGE SCALE GENOMIC DNA]</scope>
    <source>
        <strain evidence="5">FPU1</strain>
    </source>
</reference>
<gene>
    <name evidence="4" type="ORF">AsFPU1_0848</name>
</gene>
<protein>
    <submittedName>
        <fullName evidence="4">Secretion protein HlyD family protein</fullName>
    </submittedName>
</protein>
<dbReference type="Gene3D" id="2.40.30.170">
    <property type="match status" value="1"/>
</dbReference>
<keyword evidence="1" id="KW-0175">Coiled coil</keyword>
<evidence type="ECO:0000313" key="5">
    <source>
        <dbReference type="Proteomes" id="UP000287247"/>
    </source>
</evidence>